<organism evidence="2 3">
    <name type="scientific">Triparma verrucosa</name>
    <dbReference type="NCBI Taxonomy" id="1606542"/>
    <lineage>
        <taxon>Eukaryota</taxon>
        <taxon>Sar</taxon>
        <taxon>Stramenopiles</taxon>
        <taxon>Ochrophyta</taxon>
        <taxon>Bolidophyceae</taxon>
        <taxon>Parmales</taxon>
        <taxon>Triparmaceae</taxon>
        <taxon>Triparma</taxon>
    </lineage>
</organism>
<protein>
    <submittedName>
        <fullName evidence="2">Uncharacterized protein</fullName>
    </submittedName>
</protein>
<feature type="compositionally biased region" description="Basic and acidic residues" evidence="1">
    <location>
        <begin position="147"/>
        <end position="160"/>
    </location>
</feature>
<feature type="compositionally biased region" description="Basic and acidic residues" evidence="1">
    <location>
        <begin position="98"/>
        <end position="119"/>
    </location>
</feature>
<dbReference type="Proteomes" id="UP001165160">
    <property type="component" value="Unassembled WGS sequence"/>
</dbReference>
<reference evidence="3" key="1">
    <citation type="journal article" date="2023" name="Commun. Biol.">
        <title>Genome analysis of Parmales, the sister group of diatoms, reveals the evolutionary specialization of diatoms from phago-mixotrophs to photoautotrophs.</title>
        <authorList>
            <person name="Ban H."/>
            <person name="Sato S."/>
            <person name="Yoshikawa S."/>
            <person name="Yamada K."/>
            <person name="Nakamura Y."/>
            <person name="Ichinomiya M."/>
            <person name="Sato N."/>
            <person name="Blanc-Mathieu R."/>
            <person name="Endo H."/>
            <person name="Kuwata A."/>
            <person name="Ogata H."/>
        </authorList>
    </citation>
    <scope>NUCLEOTIDE SEQUENCE [LARGE SCALE GENOMIC DNA]</scope>
    <source>
        <strain evidence="3">NIES 3699</strain>
    </source>
</reference>
<evidence type="ECO:0000313" key="3">
    <source>
        <dbReference type="Proteomes" id="UP001165160"/>
    </source>
</evidence>
<dbReference type="EMBL" id="BRXX01000455">
    <property type="protein sequence ID" value="GMI13040.1"/>
    <property type="molecule type" value="Genomic_DNA"/>
</dbReference>
<evidence type="ECO:0000256" key="1">
    <source>
        <dbReference type="SAM" id="MobiDB-lite"/>
    </source>
</evidence>
<evidence type="ECO:0000313" key="2">
    <source>
        <dbReference type="EMBL" id="GMI13040.1"/>
    </source>
</evidence>
<accession>A0A9W7KVP8</accession>
<name>A0A9W7KVP8_9STRA</name>
<sequence length="551" mass="60239">MKSRSSLKHGAGAGGLNESVGVDVGDLGDDLITEGEGVEVVPRVRQQGLLHRRVAGGLIMIVVLLMLRSRGTNVATGSGVADGSLGVGTVWLGGQGLKEGKEGMEGMEGKEGKEGRSGDEDWGGGGISAGGTHSILRKPPSPTSLEKQGDDGAGERRRYEFSYPLSDRGVAGGGGEESSANCRNSNPSEDAKVAIVLQGKYTRGYLHYCLQSIEKAFRVDEVDVFIYAMYQNDQEREELIGLLDRPIISSALIEKWDGDMYKQIIDTYTKNNDGIVPTPPCCVKGCCVSGPDPCKAKHCSVWESRGVSAGMFSLYRAYRVAMLVYERYRVKVRPNKPYKLMIRGRMDSVFPVIDRDVLWGTDVANYVQRSDVEMWIPFASDGSLDGGISDKVSMGKPDSMSHIFREIAKHVGEANWGTDEMAEVAMWRSIAQVGWKDLIGRFNWSVATVRLELGVPKFKYNDNHKQFHKEPPPGTYKVGEFGTACREGVVPVSDNRGCVKKAEVDDEIFSDEGGGINIPKPSGLAFCGEFMKDRGQQHVPNFLADTIEDWD</sequence>
<proteinExistence type="predicted"/>
<dbReference type="AlphaFoldDB" id="A0A9W7KVP8"/>
<feature type="region of interest" description="Disordered" evidence="1">
    <location>
        <begin position="97"/>
        <end position="187"/>
    </location>
</feature>
<comment type="caution">
    <text evidence="2">The sequence shown here is derived from an EMBL/GenBank/DDBJ whole genome shotgun (WGS) entry which is preliminary data.</text>
</comment>
<keyword evidence="3" id="KW-1185">Reference proteome</keyword>
<gene>
    <name evidence="2" type="ORF">TrVE_jg4290</name>
</gene>